<name>A0A8D8WJ01_9HEMI</name>
<evidence type="ECO:0000313" key="1">
    <source>
        <dbReference type="EMBL" id="CAG6660663.1"/>
    </source>
</evidence>
<sequence length="101" mass="11184">MEVTNTGDDPEGSLVFLVRNISTDCVMSIYLGLDSILQAVVGFHLDSTKTPGVFSEHLQSVHFSDGTSKIVPVHGSLYRTRGFCSNSLERFAQRSDDLERF</sequence>
<dbReference type="AlphaFoldDB" id="A0A8D8WJ01"/>
<organism evidence="1">
    <name type="scientific">Cacopsylla melanoneura</name>
    <dbReference type="NCBI Taxonomy" id="428564"/>
    <lineage>
        <taxon>Eukaryota</taxon>
        <taxon>Metazoa</taxon>
        <taxon>Ecdysozoa</taxon>
        <taxon>Arthropoda</taxon>
        <taxon>Hexapoda</taxon>
        <taxon>Insecta</taxon>
        <taxon>Pterygota</taxon>
        <taxon>Neoptera</taxon>
        <taxon>Paraneoptera</taxon>
        <taxon>Hemiptera</taxon>
        <taxon>Sternorrhyncha</taxon>
        <taxon>Psylloidea</taxon>
        <taxon>Psyllidae</taxon>
        <taxon>Psyllinae</taxon>
        <taxon>Cacopsylla</taxon>
    </lineage>
</organism>
<dbReference type="EMBL" id="HBUF01197628">
    <property type="protein sequence ID" value="CAG6660663.1"/>
    <property type="molecule type" value="Transcribed_RNA"/>
</dbReference>
<reference evidence="1" key="1">
    <citation type="submission" date="2021-05" db="EMBL/GenBank/DDBJ databases">
        <authorList>
            <person name="Alioto T."/>
            <person name="Alioto T."/>
            <person name="Gomez Garrido J."/>
        </authorList>
    </citation>
    <scope>NUCLEOTIDE SEQUENCE</scope>
</reference>
<proteinExistence type="predicted"/>
<accession>A0A8D8WJ01</accession>
<protein>
    <submittedName>
        <fullName evidence="1">Uncharacterized protein</fullName>
    </submittedName>
</protein>